<dbReference type="PROSITE" id="PS50043">
    <property type="entry name" value="HTH_LUXR_2"/>
    <property type="match status" value="1"/>
</dbReference>
<dbReference type="PRINTS" id="PR00038">
    <property type="entry name" value="HTHLUXR"/>
</dbReference>
<dbReference type="GO" id="GO:0003677">
    <property type="term" value="F:DNA binding"/>
    <property type="evidence" value="ECO:0007669"/>
    <property type="project" value="UniProtKB-KW"/>
</dbReference>
<organism evidence="3 4">
    <name type="scientific">Citrobacter arsenatis</name>
    <dbReference type="NCBI Taxonomy" id="2546350"/>
    <lineage>
        <taxon>Bacteria</taxon>
        <taxon>Pseudomonadati</taxon>
        <taxon>Pseudomonadota</taxon>
        <taxon>Gammaproteobacteria</taxon>
        <taxon>Enterobacterales</taxon>
        <taxon>Enterobacteriaceae</taxon>
        <taxon>Citrobacter</taxon>
    </lineage>
</organism>
<dbReference type="EMBL" id="CP037864">
    <property type="protein sequence ID" value="QBM22877.1"/>
    <property type="molecule type" value="Genomic_DNA"/>
</dbReference>
<dbReference type="SUPFAM" id="SSF46894">
    <property type="entry name" value="C-terminal effector domain of the bipartite response regulators"/>
    <property type="match status" value="1"/>
</dbReference>
<dbReference type="SMART" id="SM00421">
    <property type="entry name" value="HTH_LUXR"/>
    <property type="match status" value="1"/>
</dbReference>
<dbReference type="InterPro" id="IPR000792">
    <property type="entry name" value="Tscrpt_reg_LuxR_C"/>
</dbReference>
<name>A0A4P6WJI0_9ENTR</name>
<keyword evidence="1" id="KW-0238">DNA-binding</keyword>
<evidence type="ECO:0000313" key="4">
    <source>
        <dbReference type="Proteomes" id="UP000293850"/>
    </source>
</evidence>
<evidence type="ECO:0000256" key="1">
    <source>
        <dbReference type="ARBA" id="ARBA00023125"/>
    </source>
</evidence>
<protein>
    <submittedName>
        <fullName evidence="3">Response regulator transcription factor</fullName>
    </submittedName>
</protein>
<accession>A0A4P6WJI0</accession>
<dbReference type="CDD" id="cd06170">
    <property type="entry name" value="LuxR_C_like"/>
    <property type="match status" value="1"/>
</dbReference>
<feature type="domain" description="HTH luxR-type" evidence="2">
    <location>
        <begin position="130"/>
        <end position="194"/>
    </location>
</feature>
<dbReference type="Pfam" id="PF00196">
    <property type="entry name" value="GerE"/>
    <property type="match status" value="1"/>
</dbReference>
<sequence>MINIVIKEPDVLFQSGLASLFTEFFSHENKKIDFNFNFTSASAKAADIIVLSLCPGESFTCFPELQERKKGVVIGFIDDDLRVSVQPSCFQDIIFISRRAPVAQVRTVLNAAWRRTQQVGYRQSSVSCFECQQQTFSPQQIRIMAGLYKGMSVMQIANELMISDKTVFAHKYTAMKKFNLHSDYELLLLLNKMIERNDWHKYFHGYMK</sequence>
<evidence type="ECO:0000313" key="3">
    <source>
        <dbReference type="EMBL" id="QBM22877.1"/>
    </source>
</evidence>
<dbReference type="Gene3D" id="1.10.10.10">
    <property type="entry name" value="Winged helix-like DNA-binding domain superfamily/Winged helix DNA-binding domain"/>
    <property type="match status" value="1"/>
</dbReference>
<keyword evidence="4" id="KW-1185">Reference proteome</keyword>
<dbReference type="AlphaFoldDB" id="A0A4P6WJI0"/>
<evidence type="ECO:0000259" key="2">
    <source>
        <dbReference type="PROSITE" id="PS50043"/>
    </source>
</evidence>
<proteinExistence type="predicted"/>
<reference evidence="3 4" key="1">
    <citation type="submission" date="2019-03" db="EMBL/GenBank/DDBJ databases">
        <title>Complete genome sequence of an arsenate-respiring bacteria, Citrobacter sp. LY-1.</title>
        <authorList>
            <person name="Wang H."/>
            <person name="Liu Y."/>
            <person name="Li Q."/>
            <person name="Huang J."/>
        </authorList>
    </citation>
    <scope>NUCLEOTIDE SEQUENCE [LARGE SCALE GENOMIC DNA]</scope>
    <source>
        <strain evidence="3 4">LY-1</strain>
    </source>
</reference>
<dbReference type="InterPro" id="IPR036388">
    <property type="entry name" value="WH-like_DNA-bd_sf"/>
</dbReference>
<dbReference type="Proteomes" id="UP000293850">
    <property type="component" value="Chromosome"/>
</dbReference>
<dbReference type="RefSeq" id="WP_103771425.1">
    <property type="nucleotide sequence ID" value="NZ_CP037864.1"/>
</dbReference>
<dbReference type="InterPro" id="IPR016032">
    <property type="entry name" value="Sig_transdc_resp-reg_C-effctor"/>
</dbReference>
<gene>
    <name evidence="3" type="ORF">E1B03_10690</name>
</gene>
<dbReference type="KEGG" id="cars:E1B03_10690"/>
<dbReference type="GO" id="GO:0006355">
    <property type="term" value="P:regulation of DNA-templated transcription"/>
    <property type="evidence" value="ECO:0007669"/>
    <property type="project" value="InterPro"/>
</dbReference>